<keyword evidence="3" id="KW-0732">Signal</keyword>
<evidence type="ECO:0000256" key="3">
    <source>
        <dbReference type="SAM" id="SignalP"/>
    </source>
</evidence>
<evidence type="ECO:0000313" key="5">
    <source>
        <dbReference type="Proteomes" id="UP001383192"/>
    </source>
</evidence>
<proteinExistence type="predicted"/>
<feature type="compositionally biased region" description="Polar residues" evidence="1">
    <location>
        <begin position="178"/>
        <end position="188"/>
    </location>
</feature>
<name>A0AAW0B3S8_9AGAR</name>
<accession>A0AAW0B3S8</accession>
<dbReference type="Proteomes" id="UP001383192">
    <property type="component" value="Unassembled WGS sequence"/>
</dbReference>
<reference evidence="4 5" key="1">
    <citation type="submission" date="2024-01" db="EMBL/GenBank/DDBJ databases">
        <title>A draft genome for a cacao thread blight-causing isolate of Paramarasmius palmivorus.</title>
        <authorList>
            <person name="Baruah I.K."/>
            <person name="Bukari Y."/>
            <person name="Amoako-Attah I."/>
            <person name="Meinhardt L.W."/>
            <person name="Bailey B.A."/>
            <person name="Cohen S.P."/>
        </authorList>
    </citation>
    <scope>NUCLEOTIDE SEQUENCE [LARGE SCALE GENOMIC DNA]</scope>
    <source>
        <strain evidence="4 5">GH-12</strain>
    </source>
</reference>
<keyword evidence="2" id="KW-0472">Membrane</keyword>
<feature type="compositionally biased region" description="Basic and acidic residues" evidence="1">
    <location>
        <begin position="133"/>
        <end position="153"/>
    </location>
</feature>
<feature type="compositionally biased region" description="Low complexity" evidence="1">
    <location>
        <begin position="277"/>
        <end position="288"/>
    </location>
</feature>
<feature type="region of interest" description="Disordered" evidence="1">
    <location>
        <begin position="265"/>
        <end position="292"/>
    </location>
</feature>
<feature type="region of interest" description="Disordered" evidence="1">
    <location>
        <begin position="118"/>
        <end position="190"/>
    </location>
</feature>
<keyword evidence="5" id="KW-1185">Reference proteome</keyword>
<keyword evidence="2" id="KW-0812">Transmembrane</keyword>
<gene>
    <name evidence="4" type="ORF">VNI00_018173</name>
</gene>
<comment type="caution">
    <text evidence="4">The sequence shown here is derived from an EMBL/GenBank/DDBJ whole genome shotgun (WGS) entry which is preliminary data.</text>
</comment>
<sequence length="454" mass="49479">MRLRFSALLLCSVPSIASAITIDFPQPLIAVRNNTFSWTRAEKDPQNFHLRKKKLDDSSGFTSFSGPVNIPVNGMDTGSGMLYFNRAGLFQVAAFASEDKRLQTPLFSTIVTVSLNPTSAGAAPVPSPTNNVGDEKGADTKRRDKDEDKKGDGDGDGDGDGKGKRKRKGGKGKHGKAGNTNMTKSNPQRRVLSIEALRISDLLNSETPPTASSKKPNVPLIVGSTLGSVGVILMVAAALLFFRYKRRNQTLAFERNMITRNPQAALPPRLNTTHAMSDGGSDNSSSKNLTFNSPMSLRRYSQLPPAPDVQSIASSGSFSLTSPIVARQRDAERNRAARDALNNFRLSMSTTTTNSRSTSSRLSSKAGTSSSITSFPVPALPPRTRTTRQMLIEEKIQLFQSKILLLQSRKISTQTAEYDAEMDRLGQRVERLKQIHESDWALDLTNVAPEGLHD</sequence>
<feature type="compositionally biased region" description="Low complexity" evidence="1">
    <location>
        <begin position="347"/>
        <end position="374"/>
    </location>
</feature>
<keyword evidence="2" id="KW-1133">Transmembrane helix</keyword>
<feature type="chain" id="PRO_5043429629" evidence="3">
    <location>
        <begin position="20"/>
        <end position="454"/>
    </location>
</feature>
<evidence type="ECO:0000256" key="1">
    <source>
        <dbReference type="SAM" id="MobiDB-lite"/>
    </source>
</evidence>
<dbReference type="EMBL" id="JAYKXP010000215">
    <property type="protein sequence ID" value="KAK7019179.1"/>
    <property type="molecule type" value="Genomic_DNA"/>
</dbReference>
<evidence type="ECO:0000256" key="2">
    <source>
        <dbReference type="SAM" id="Phobius"/>
    </source>
</evidence>
<evidence type="ECO:0000313" key="4">
    <source>
        <dbReference type="EMBL" id="KAK7019179.1"/>
    </source>
</evidence>
<feature type="transmembrane region" description="Helical" evidence="2">
    <location>
        <begin position="220"/>
        <end position="242"/>
    </location>
</feature>
<protein>
    <submittedName>
        <fullName evidence="4">Uncharacterized protein</fullName>
    </submittedName>
</protein>
<feature type="region of interest" description="Disordered" evidence="1">
    <location>
        <begin position="346"/>
        <end position="382"/>
    </location>
</feature>
<feature type="signal peptide" evidence="3">
    <location>
        <begin position="1"/>
        <end position="19"/>
    </location>
</feature>
<organism evidence="4 5">
    <name type="scientific">Paramarasmius palmivorus</name>
    <dbReference type="NCBI Taxonomy" id="297713"/>
    <lineage>
        <taxon>Eukaryota</taxon>
        <taxon>Fungi</taxon>
        <taxon>Dikarya</taxon>
        <taxon>Basidiomycota</taxon>
        <taxon>Agaricomycotina</taxon>
        <taxon>Agaricomycetes</taxon>
        <taxon>Agaricomycetidae</taxon>
        <taxon>Agaricales</taxon>
        <taxon>Marasmiineae</taxon>
        <taxon>Marasmiaceae</taxon>
        <taxon>Paramarasmius</taxon>
    </lineage>
</organism>
<feature type="compositionally biased region" description="Basic residues" evidence="1">
    <location>
        <begin position="163"/>
        <end position="176"/>
    </location>
</feature>
<dbReference type="AlphaFoldDB" id="A0AAW0B3S8"/>